<evidence type="ECO:0000313" key="3">
    <source>
        <dbReference type="Proteomes" id="UP000313359"/>
    </source>
</evidence>
<evidence type="ECO:0000259" key="1">
    <source>
        <dbReference type="Pfam" id="PF12937"/>
    </source>
</evidence>
<dbReference type="EMBL" id="ML122290">
    <property type="protein sequence ID" value="RPD56132.1"/>
    <property type="molecule type" value="Genomic_DNA"/>
</dbReference>
<evidence type="ECO:0000313" key="2">
    <source>
        <dbReference type="EMBL" id="RPD56132.1"/>
    </source>
</evidence>
<dbReference type="Proteomes" id="UP000313359">
    <property type="component" value="Unassembled WGS sequence"/>
</dbReference>
<dbReference type="Pfam" id="PF12937">
    <property type="entry name" value="F-box-like"/>
    <property type="match status" value="1"/>
</dbReference>
<dbReference type="Gene3D" id="1.20.1280.50">
    <property type="match status" value="1"/>
</dbReference>
<accession>A0A5C2RYJ6</accession>
<name>A0A5C2RYJ6_9APHY</name>
<gene>
    <name evidence="2" type="ORF">L227DRAFT_656426</name>
</gene>
<proteinExistence type="predicted"/>
<dbReference type="OrthoDB" id="2740930at2759"/>
<reference evidence="2" key="1">
    <citation type="journal article" date="2018" name="Genome Biol. Evol.">
        <title>Genomics and development of Lentinus tigrinus, a white-rot wood-decaying mushroom with dimorphic fruiting bodies.</title>
        <authorList>
            <person name="Wu B."/>
            <person name="Xu Z."/>
            <person name="Knudson A."/>
            <person name="Carlson A."/>
            <person name="Chen N."/>
            <person name="Kovaka S."/>
            <person name="LaButti K."/>
            <person name="Lipzen A."/>
            <person name="Pennachio C."/>
            <person name="Riley R."/>
            <person name="Schakwitz W."/>
            <person name="Umezawa K."/>
            <person name="Ohm R.A."/>
            <person name="Grigoriev I.V."/>
            <person name="Nagy L.G."/>
            <person name="Gibbons J."/>
            <person name="Hibbett D."/>
        </authorList>
    </citation>
    <scope>NUCLEOTIDE SEQUENCE [LARGE SCALE GENOMIC DNA]</scope>
    <source>
        <strain evidence="2">ALCF2SS1-6</strain>
    </source>
</reference>
<protein>
    <recommendedName>
        <fullName evidence="1">F-box domain-containing protein</fullName>
    </recommendedName>
</protein>
<sequence>MKVERAHEDGDLSVDKLYDILDLVQVACYGIRSAINARASINSMLPPDLIINIFGLVPCYIFDDDDIQAPCGPYSLKDTRALLPIALVCKLWRSLVFNTPTLWTSLSDATRTLAKYIRGPLQISRLPITCVGAGPLYVGAEVRDLNSQSAMTSAFFEEHGDRIEELHVRLRIEQLNAALPAGEDEEPLHPTISFSPASLRRLSMYGFVRNDGDGWRDRSLFGGSHLNLSSLLMWNIPFFPTNVIRPSLTRLIVYNVSVLRNCEGRGAIPVRNLLRFLSGNVALELVYLHGIAAAQDTDLEPLPVVSMPCLRKLSITFSQSIYQVLSHLRLPDTCLVRLREDRMVSLLYGALESAIAFLGWEGTKAHVVLGVDPERYQDERHRESASLQVINRAAGGLRIDLTGRFLGPIPDLDFSQLIRSLLSTRPFATVEELWLSGWRVAELLSGRRSPISPLSEVTTLHVLNLESFDRAEMLWPNPASGEITMDNLPKLSCLHYRLPHSEHPSEHPSDNKLLALLEARARANHPVSRLFISTRPPSSKRSSTDYDPERGATIIGMLRAFGVEVEVGEDLHDRPEFAWWNVVPHECTAKEGVHMWWPLWVEGGISADSWYLFTSWP</sequence>
<feature type="domain" description="F-box" evidence="1">
    <location>
        <begin position="45"/>
        <end position="106"/>
    </location>
</feature>
<dbReference type="AlphaFoldDB" id="A0A5C2RYJ6"/>
<organism evidence="2 3">
    <name type="scientific">Lentinus tigrinus ALCF2SS1-6</name>
    <dbReference type="NCBI Taxonomy" id="1328759"/>
    <lineage>
        <taxon>Eukaryota</taxon>
        <taxon>Fungi</taxon>
        <taxon>Dikarya</taxon>
        <taxon>Basidiomycota</taxon>
        <taxon>Agaricomycotina</taxon>
        <taxon>Agaricomycetes</taxon>
        <taxon>Polyporales</taxon>
        <taxon>Polyporaceae</taxon>
        <taxon>Lentinus</taxon>
    </lineage>
</organism>
<keyword evidence="3" id="KW-1185">Reference proteome</keyword>
<dbReference type="InterPro" id="IPR001810">
    <property type="entry name" value="F-box_dom"/>
</dbReference>